<feature type="compositionally biased region" description="Low complexity" evidence="1">
    <location>
        <begin position="21"/>
        <end position="33"/>
    </location>
</feature>
<reference evidence="2" key="1">
    <citation type="submission" date="2020-02" db="EMBL/GenBank/DDBJ databases">
        <authorList>
            <person name="Meier V. D."/>
        </authorList>
    </citation>
    <scope>NUCLEOTIDE SEQUENCE</scope>
    <source>
        <strain evidence="2">AVDCRST_MAG86</strain>
    </source>
</reference>
<name>A0A6J4V1W3_9DEIN</name>
<sequence>MRKGRVTPKQDVPPKRPAPTRPRGARTTTDRPASGPDPKISGEVHFSDDTLRRWFEEEVETLQRLAHTQRLKGDYVAAQFLEREIRQLALETAALMQAGGR</sequence>
<dbReference type="AlphaFoldDB" id="A0A6J4V1W3"/>
<accession>A0A6J4V1W3</accession>
<protein>
    <submittedName>
        <fullName evidence="2">Uncharacterized protein</fullName>
    </submittedName>
</protein>
<evidence type="ECO:0000313" key="2">
    <source>
        <dbReference type="EMBL" id="CAA9562548.1"/>
    </source>
</evidence>
<gene>
    <name evidence="2" type="ORF">AVDCRST_MAG86-756</name>
</gene>
<dbReference type="EMBL" id="CADCWP010000052">
    <property type="protein sequence ID" value="CAA9562548.1"/>
    <property type="molecule type" value="Genomic_DNA"/>
</dbReference>
<organism evidence="2">
    <name type="scientific">uncultured Truepera sp</name>
    <dbReference type="NCBI Taxonomy" id="543023"/>
    <lineage>
        <taxon>Bacteria</taxon>
        <taxon>Thermotogati</taxon>
        <taxon>Deinococcota</taxon>
        <taxon>Deinococci</taxon>
        <taxon>Trueperales</taxon>
        <taxon>Trueperaceae</taxon>
        <taxon>Truepera</taxon>
        <taxon>environmental samples</taxon>
    </lineage>
</organism>
<feature type="region of interest" description="Disordered" evidence="1">
    <location>
        <begin position="1"/>
        <end position="45"/>
    </location>
</feature>
<proteinExistence type="predicted"/>
<evidence type="ECO:0000256" key="1">
    <source>
        <dbReference type="SAM" id="MobiDB-lite"/>
    </source>
</evidence>